<organism evidence="2 3">
    <name type="scientific">Undibacterium piscinae</name>
    <dbReference type="NCBI Taxonomy" id="2495591"/>
    <lineage>
        <taxon>Bacteria</taxon>
        <taxon>Pseudomonadati</taxon>
        <taxon>Pseudomonadota</taxon>
        <taxon>Betaproteobacteria</taxon>
        <taxon>Burkholderiales</taxon>
        <taxon>Oxalobacteraceae</taxon>
        <taxon>Undibacterium</taxon>
    </lineage>
</organism>
<keyword evidence="1" id="KW-0175">Coiled coil</keyword>
<accession>A0A6M4A1T6</accession>
<dbReference type="KEGG" id="upi:EJG51_002440"/>
<evidence type="ECO:0000313" key="2">
    <source>
        <dbReference type="EMBL" id="QJQ04898.1"/>
    </source>
</evidence>
<feature type="coiled-coil region" evidence="1">
    <location>
        <begin position="26"/>
        <end position="91"/>
    </location>
</feature>
<name>A0A6M4A1T6_9BURK</name>
<reference evidence="2 3" key="1">
    <citation type="journal article" date="2019" name="Int. J. Syst. Evol. Microbiol.">
        <title>Undibacterium piscinae sp. nov., isolated from Korean shiner intestine.</title>
        <authorList>
            <person name="Lee S.Y."/>
            <person name="Kang W."/>
            <person name="Kim P.S."/>
            <person name="Kim H.S."/>
            <person name="Sung H."/>
            <person name="Shin N.R."/>
            <person name="Whon T.W."/>
            <person name="Yun J.H."/>
            <person name="Lee J.Y."/>
            <person name="Lee J.Y."/>
            <person name="Jung M.J."/>
            <person name="Jeong Y.S."/>
            <person name="Tak E.J."/>
            <person name="Han J.E."/>
            <person name="Hyun D.W."/>
            <person name="Kang M.S."/>
            <person name="Lee K.E."/>
            <person name="Lee B.H."/>
            <person name="Bae J.W."/>
        </authorList>
    </citation>
    <scope>NUCLEOTIDE SEQUENCE [LARGE SCALE GENOMIC DNA]</scope>
    <source>
        <strain evidence="2 3">S11R28</strain>
    </source>
</reference>
<evidence type="ECO:0000256" key="1">
    <source>
        <dbReference type="SAM" id="Coils"/>
    </source>
</evidence>
<gene>
    <name evidence="2" type="ORF">EJG51_002440</name>
</gene>
<evidence type="ECO:0000313" key="3">
    <source>
        <dbReference type="Proteomes" id="UP000274350"/>
    </source>
</evidence>
<dbReference type="EMBL" id="CP051152">
    <property type="protein sequence ID" value="QJQ04898.1"/>
    <property type="molecule type" value="Genomic_DNA"/>
</dbReference>
<proteinExistence type="predicted"/>
<sequence>MISHQQAQFQGKKTQATAQEIARAAAKAVEDERMRQKAQAQKEAEDKIWRKFEARAKKKAEQLARQKAEVIAKKTAEDKALKEKAEQLRASLAAARLANRLPSKRLRKS</sequence>
<keyword evidence="3" id="KW-1185">Reference proteome</keyword>
<dbReference type="Proteomes" id="UP000274350">
    <property type="component" value="Chromosome"/>
</dbReference>
<protein>
    <submittedName>
        <fullName evidence="2">Uncharacterized protein</fullName>
    </submittedName>
</protein>
<dbReference type="AlphaFoldDB" id="A0A6M4A1T6"/>